<protein>
    <submittedName>
        <fullName evidence="1">Uncharacterized protein</fullName>
    </submittedName>
</protein>
<evidence type="ECO:0000313" key="2">
    <source>
        <dbReference type="Proteomes" id="UP000317369"/>
    </source>
</evidence>
<dbReference type="AlphaFoldDB" id="A0A517YSP0"/>
<reference evidence="1 2" key="1">
    <citation type="submission" date="2019-02" db="EMBL/GenBank/DDBJ databases">
        <title>Deep-cultivation of Planctomycetes and their phenomic and genomic characterization uncovers novel biology.</title>
        <authorList>
            <person name="Wiegand S."/>
            <person name="Jogler M."/>
            <person name="Boedeker C."/>
            <person name="Pinto D."/>
            <person name="Vollmers J."/>
            <person name="Rivas-Marin E."/>
            <person name="Kohn T."/>
            <person name="Peeters S.H."/>
            <person name="Heuer A."/>
            <person name="Rast P."/>
            <person name="Oberbeckmann S."/>
            <person name="Bunk B."/>
            <person name="Jeske O."/>
            <person name="Meyerdierks A."/>
            <person name="Storesund J.E."/>
            <person name="Kallscheuer N."/>
            <person name="Luecker S."/>
            <person name="Lage O.M."/>
            <person name="Pohl T."/>
            <person name="Merkel B.J."/>
            <person name="Hornburger P."/>
            <person name="Mueller R.-W."/>
            <person name="Bruemmer F."/>
            <person name="Labrenz M."/>
            <person name="Spormann A.M."/>
            <person name="Op den Camp H."/>
            <person name="Overmann J."/>
            <person name="Amann R."/>
            <person name="Jetten M.S.M."/>
            <person name="Mascher T."/>
            <person name="Medema M.H."/>
            <person name="Devos D.P."/>
            <person name="Kaster A.-K."/>
            <person name="Ovreas L."/>
            <person name="Rohde M."/>
            <person name="Galperin M.Y."/>
            <person name="Jogler C."/>
        </authorList>
    </citation>
    <scope>NUCLEOTIDE SEQUENCE [LARGE SCALE GENOMIC DNA]</scope>
    <source>
        <strain evidence="1 2">KS4</strain>
    </source>
</reference>
<organism evidence="1 2">
    <name type="scientific">Poriferisphaera corsica</name>
    <dbReference type="NCBI Taxonomy" id="2528020"/>
    <lineage>
        <taxon>Bacteria</taxon>
        <taxon>Pseudomonadati</taxon>
        <taxon>Planctomycetota</taxon>
        <taxon>Phycisphaerae</taxon>
        <taxon>Phycisphaerales</taxon>
        <taxon>Phycisphaeraceae</taxon>
        <taxon>Poriferisphaera</taxon>
    </lineage>
</organism>
<dbReference type="Proteomes" id="UP000317369">
    <property type="component" value="Chromosome"/>
</dbReference>
<proteinExistence type="predicted"/>
<dbReference type="KEGG" id="pcor:KS4_13000"/>
<evidence type="ECO:0000313" key="1">
    <source>
        <dbReference type="EMBL" id="QDU33255.1"/>
    </source>
</evidence>
<dbReference type="EMBL" id="CP036425">
    <property type="protein sequence ID" value="QDU33255.1"/>
    <property type="molecule type" value="Genomic_DNA"/>
</dbReference>
<accession>A0A517YSP0</accession>
<gene>
    <name evidence="1" type="ORF">KS4_13000</name>
</gene>
<name>A0A517YSP0_9BACT</name>
<keyword evidence="2" id="KW-1185">Reference proteome</keyword>
<sequence length="236" mass="26597">MFHRALKKGSVMKKQMIKVVVMVVVTTGSLIVIPEAKAQTPVLDPINLTQNIILVTKKIEELQKMAQQIKMYEEQIRKWSFSDVFNTLKRMGSLTDQINDNQKRLDDSLGKLPDEWNHVDLGELKKFKDERRDANRERTRNILKTQNVVKENADKIKGQIETYVSKSNGASGPLSAIQAGNEMLAATIAQIQDMQAIEIANLQTEIEKAAEKQSKEAWDQAYGKVAAESDKVLTGE</sequence>
<dbReference type="SUPFAM" id="SSF101082">
    <property type="entry name" value="Typo IV secretion system protein TraC"/>
    <property type="match status" value="1"/>
</dbReference>